<dbReference type="Gene3D" id="2.130.10.10">
    <property type="entry name" value="YVTN repeat-like/Quinoprotein amine dehydrogenase"/>
    <property type="match status" value="1"/>
</dbReference>
<keyword evidence="1" id="KW-0853">WD repeat</keyword>
<dbReference type="eggNOG" id="KOG0322">
    <property type="taxonomic scope" value="Eukaryota"/>
</dbReference>
<sequence length="314" mass="34968">MSWKAHDDSILTISSIHNHLLTHSRDNTIKIWEETNQKMECVLEMPCNCLNFSNVCVIQELVITPASVNSNNLDIYRIGSDWKITRLITDANIHQLVNKNAGVIIEDGDSIGGSRGDFGIIMKIVYLNNSIYVGYESGDIVGLQLIEPDATTVQTGKTDKLVINKSAKLVVKFHDSSNRPNPIICLSSLNNSLVSGSTTNKVFIYNESVEVMKLKHSGVQSIVDYDPKNLIIGFWNGEVYYGDDVIIRRDLPVVGQEDKSKTTRKLTFMTLLKPSDNTQTVTRKYSSLIKSKKIFTTSVLLVGFEDGSIIGYSV</sequence>
<dbReference type="PROSITE" id="PS50082">
    <property type="entry name" value="WD_REPEATS_2"/>
    <property type="match status" value="1"/>
</dbReference>
<protein>
    <submittedName>
        <fullName evidence="2">Uncharacterized protein</fullName>
    </submittedName>
</protein>
<dbReference type="STRING" id="1245528.M3K4V3"/>
<name>M3K4V3_CANMX</name>
<evidence type="ECO:0000256" key="1">
    <source>
        <dbReference type="PROSITE-ProRule" id="PRU00221"/>
    </source>
</evidence>
<dbReference type="InterPro" id="IPR015943">
    <property type="entry name" value="WD40/YVTN_repeat-like_dom_sf"/>
</dbReference>
<dbReference type="AlphaFoldDB" id="M3K4V3"/>
<proteinExistence type="predicted"/>
<evidence type="ECO:0000313" key="2">
    <source>
        <dbReference type="EMBL" id="EMG50310.1"/>
    </source>
</evidence>
<evidence type="ECO:0000313" key="3">
    <source>
        <dbReference type="Proteomes" id="UP000011777"/>
    </source>
</evidence>
<dbReference type="OrthoDB" id="7668193at2759"/>
<dbReference type="SUPFAM" id="SSF50978">
    <property type="entry name" value="WD40 repeat-like"/>
    <property type="match status" value="1"/>
</dbReference>
<feature type="repeat" description="WD" evidence="1">
    <location>
        <begin position="3"/>
        <end position="33"/>
    </location>
</feature>
<accession>M3K4V3</accession>
<dbReference type="OMA" id="VTILEWE"/>
<keyword evidence="3" id="KW-1185">Reference proteome</keyword>
<organism evidence="2 3">
    <name type="scientific">Candida maltosa (strain Xu316)</name>
    <name type="common">Yeast</name>
    <dbReference type="NCBI Taxonomy" id="1245528"/>
    <lineage>
        <taxon>Eukaryota</taxon>
        <taxon>Fungi</taxon>
        <taxon>Dikarya</taxon>
        <taxon>Ascomycota</taxon>
        <taxon>Saccharomycotina</taxon>
        <taxon>Pichiomycetes</taxon>
        <taxon>Debaryomycetaceae</taxon>
        <taxon>Candida/Lodderomyces clade</taxon>
        <taxon>Candida</taxon>
    </lineage>
</organism>
<comment type="caution">
    <text evidence="2">The sequence shown here is derived from an EMBL/GenBank/DDBJ whole genome shotgun (WGS) entry which is preliminary data.</text>
</comment>
<dbReference type="InterPro" id="IPR001680">
    <property type="entry name" value="WD40_rpt"/>
</dbReference>
<reference evidence="2 3" key="1">
    <citation type="submission" date="2013-02" db="EMBL/GenBank/DDBJ databases">
        <title>Genome sequence of Candida maltosa Xu316, a potential industrial strain for xylitol and ethanol production.</title>
        <authorList>
            <person name="Yu J."/>
            <person name="Wang Q."/>
            <person name="Geng X."/>
            <person name="Bao W."/>
            <person name="He P."/>
            <person name="Cai J."/>
        </authorList>
    </citation>
    <scope>NUCLEOTIDE SEQUENCE [LARGE SCALE GENOMIC DNA]</scope>
    <source>
        <strain evidence="3">Xu316</strain>
    </source>
</reference>
<dbReference type="Proteomes" id="UP000011777">
    <property type="component" value="Unassembled WGS sequence"/>
</dbReference>
<dbReference type="EMBL" id="AOGT01000304">
    <property type="protein sequence ID" value="EMG50310.1"/>
    <property type="molecule type" value="Genomic_DNA"/>
</dbReference>
<gene>
    <name evidence="2" type="ORF">G210_4643</name>
</gene>
<dbReference type="HOGENOM" id="CLU_045414_0_0_1"/>
<dbReference type="InterPro" id="IPR036322">
    <property type="entry name" value="WD40_repeat_dom_sf"/>
</dbReference>